<proteinExistence type="predicted"/>
<evidence type="ECO:0008006" key="4">
    <source>
        <dbReference type="Google" id="ProtNLM"/>
    </source>
</evidence>
<name>A0ABV8LGZ1_9ACTN</name>
<protein>
    <recommendedName>
        <fullName evidence="4">FUSC family protein</fullName>
    </recommendedName>
</protein>
<gene>
    <name evidence="2" type="ORF">ACFOZ4_06080</name>
</gene>
<feature type="transmembrane region" description="Helical" evidence="1">
    <location>
        <begin position="81"/>
        <end position="101"/>
    </location>
</feature>
<keyword evidence="1" id="KW-1133">Transmembrane helix</keyword>
<reference evidence="3" key="1">
    <citation type="journal article" date="2019" name="Int. J. Syst. Evol. Microbiol.">
        <title>The Global Catalogue of Microorganisms (GCM) 10K type strain sequencing project: providing services to taxonomists for standard genome sequencing and annotation.</title>
        <authorList>
            <consortium name="The Broad Institute Genomics Platform"/>
            <consortium name="The Broad Institute Genome Sequencing Center for Infectious Disease"/>
            <person name="Wu L."/>
            <person name="Ma J."/>
        </authorList>
    </citation>
    <scope>NUCLEOTIDE SEQUENCE [LARGE SCALE GENOMIC DNA]</scope>
    <source>
        <strain evidence="3">CGMCC 4.7289</strain>
    </source>
</reference>
<keyword evidence="1" id="KW-0812">Transmembrane</keyword>
<sequence>MSTSRAFASALPSSGSPRTWWAMLKDSWPVIRPIAVQILLAAIGSTVLAFLLGHQGFPVFAPLFAVATMELICARHHRRAVEMLFGVAVGALLTAVVGPSWSTPHVLIDAAVGMATALGVAWFTTPRSPVTLVNQAIDPLLTSLTTNLRAVSTALRQHDPATAGAAVYALVETDVWLRRLEEALLQVRRSALILRWSTGQDLTTHTGMATEIGYAVRHIRSLAQHAWWGVLRAGEPVPVALPQALDALADGIGVLREQLERQGCPRDARPLLISAAQWVAMMREEKLSLGAAGVAASADAAVLHLLVASGVPAEEADVLQHRRTPVAT</sequence>
<accession>A0ABV8LGZ1</accession>
<dbReference type="RefSeq" id="WP_253758397.1">
    <property type="nucleotide sequence ID" value="NZ_JAMZDZ010000001.1"/>
</dbReference>
<comment type="caution">
    <text evidence="2">The sequence shown here is derived from an EMBL/GenBank/DDBJ whole genome shotgun (WGS) entry which is preliminary data.</text>
</comment>
<evidence type="ECO:0000313" key="3">
    <source>
        <dbReference type="Proteomes" id="UP001595816"/>
    </source>
</evidence>
<keyword evidence="3" id="KW-1185">Reference proteome</keyword>
<dbReference type="EMBL" id="JBHSAY010000005">
    <property type="protein sequence ID" value="MFC4130171.1"/>
    <property type="molecule type" value="Genomic_DNA"/>
</dbReference>
<keyword evidence="1" id="KW-0472">Membrane</keyword>
<evidence type="ECO:0000313" key="2">
    <source>
        <dbReference type="EMBL" id="MFC4130171.1"/>
    </source>
</evidence>
<feature type="transmembrane region" description="Helical" evidence="1">
    <location>
        <begin position="30"/>
        <end position="51"/>
    </location>
</feature>
<dbReference type="Proteomes" id="UP001595816">
    <property type="component" value="Unassembled WGS sequence"/>
</dbReference>
<organism evidence="2 3">
    <name type="scientific">Hamadaea flava</name>
    <dbReference type="NCBI Taxonomy" id="1742688"/>
    <lineage>
        <taxon>Bacteria</taxon>
        <taxon>Bacillati</taxon>
        <taxon>Actinomycetota</taxon>
        <taxon>Actinomycetes</taxon>
        <taxon>Micromonosporales</taxon>
        <taxon>Micromonosporaceae</taxon>
        <taxon>Hamadaea</taxon>
    </lineage>
</organism>
<evidence type="ECO:0000256" key="1">
    <source>
        <dbReference type="SAM" id="Phobius"/>
    </source>
</evidence>
<feature type="transmembrane region" description="Helical" evidence="1">
    <location>
        <begin position="57"/>
        <end position="74"/>
    </location>
</feature>